<dbReference type="Proteomes" id="UP000321204">
    <property type="component" value="Chromosome"/>
</dbReference>
<evidence type="ECO:0000313" key="3">
    <source>
        <dbReference type="Proteomes" id="UP000321204"/>
    </source>
</evidence>
<sequence>MDEYNTGMDPEMKVYFQKIMKSFGAVSLWLLLMMTLGLYLRLGYFTNGLDWYNGIFYFIFFVTLVLLLRFLFKVWKKKE</sequence>
<keyword evidence="1" id="KW-1133">Transmembrane helix</keyword>
<evidence type="ECO:0000256" key="1">
    <source>
        <dbReference type="SAM" id="Phobius"/>
    </source>
</evidence>
<dbReference type="KEGG" id="fgg:FSB75_15515"/>
<keyword evidence="3" id="KW-1185">Reference proteome</keyword>
<protein>
    <submittedName>
        <fullName evidence="2">Uncharacterized protein</fullName>
    </submittedName>
</protein>
<dbReference type="EMBL" id="CP042433">
    <property type="protein sequence ID" value="QEC57246.1"/>
    <property type="molecule type" value="Genomic_DNA"/>
</dbReference>
<feature type="transmembrane region" description="Helical" evidence="1">
    <location>
        <begin position="54"/>
        <end position="72"/>
    </location>
</feature>
<name>A0A5B8ULC6_9BACT</name>
<feature type="transmembrane region" description="Helical" evidence="1">
    <location>
        <begin position="22"/>
        <end position="42"/>
    </location>
</feature>
<organism evidence="2 3">
    <name type="scientific">Flavisolibacter ginsenosidimutans</name>
    <dbReference type="NCBI Taxonomy" id="661481"/>
    <lineage>
        <taxon>Bacteria</taxon>
        <taxon>Pseudomonadati</taxon>
        <taxon>Bacteroidota</taxon>
        <taxon>Chitinophagia</taxon>
        <taxon>Chitinophagales</taxon>
        <taxon>Chitinophagaceae</taxon>
        <taxon>Flavisolibacter</taxon>
    </lineage>
</organism>
<keyword evidence="1" id="KW-0472">Membrane</keyword>
<keyword evidence="1" id="KW-0812">Transmembrane</keyword>
<reference evidence="2 3" key="1">
    <citation type="journal article" date="2015" name="Int. J. Syst. Evol. Microbiol.">
        <title>Flavisolibacter ginsenosidimutans sp. nov., with ginsenoside-converting activity isolated from soil used for cultivating ginseng.</title>
        <authorList>
            <person name="Zhao Y."/>
            <person name="Liu Q."/>
            <person name="Kang M.S."/>
            <person name="Jin F."/>
            <person name="Yu H."/>
            <person name="Im W.T."/>
        </authorList>
    </citation>
    <scope>NUCLEOTIDE SEQUENCE [LARGE SCALE GENOMIC DNA]</scope>
    <source>
        <strain evidence="2 3">Gsoil 636</strain>
    </source>
</reference>
<dbReference type="RefSeq" id="WP_146789361.1">
    <property type="nucleotide sequence ID" value="NZ_BAABIO010000003.1"/>
</dbReference>
<dbReference type="AlphaFoldDB" id="A0A5B8ULC6"/>
<accession>A0A5B8ULC6</accession>
<evidence type="ECO:0000313" key="2">
    <source>
        <dbReference type="EMBL" id="QEC57246.1"/>
    </source>
</evidence>
<proteinExistence type="predicted"/>
<gene>
    <name evidence="2" type="ORF">FSB75_15515</name>
</gene>